<organism evidence="12 13">
    <name type="scientific">Algoriphagus aestuariicola</name>
    <dbReference type="NCBI Taxonomy" id="1852016"/>
    <lineage>
        <taxon>Bacteria</taxon>
        <taxon>Pseudomonadati</taxon>
        <taxon>Bacteroidota</taxon>
        <taxon>Cytophagia</taxon>
        <taxon>Cytophagales</taxon>
        <taxon>Cyclobacteriaceae</taxon>
        <taxon>Algoriphagus</taxon>
    </lineage>
</organism>
<evidence type="ECO:0000256" key="4">
    <source>
        <dbReference type="ARBA" id="ARBA00021221"/>
    </source>
</evidence>
<evidence type="ECO:0000313" key="13">
    <source>
        <dbReference type="Proteomes" id="UP000664698"/>
    </source>
</evidence>
<dbReference type="Proteomes" id="UP000664698">
    <property type="component" value="Unassembled WGS sequence"/>
</dbReference>
<keyword evidence="13" id="KW-1185">Reference proteome</keyword>
<comment type="pathway">
    <text evidence="1">Amino-acid biosynthesis; L-lysine biosynthesis via AAA pathway; L-lysine from L-alpha-aminoadipate (fungal route): step 3/3.</text>
</comment>
<dbReference type="PIRSF" id="PIRSF018250">
    <property type="entry name" value="Saccharopine_DH_Lys"/>
    <property type="match status" value="1"/>
</dbReference>
<protein>
    <recommendedName>
        <fullName evidence="4">Saccharopine dehydrogenase [NAD(+), L-lysine-forming]</fullName>
        <ecNumber evidence="3">1.5.1.7</ecNumber>
    </recommendedName>
    <alternativeName>
        <fullName evidence="8">Lysine--2-oxoglutarate reductase</fullName>
    </alternativeName>
</protein>
<dbReference type="EC" id="1.5.1.7" evidence="3"/>
<reference evidence="12 13" key="1">
    <citation type="submission" date="2021-03" db="EMBL/GenBank/DDBJ databases">
        <title>novel species isolated from a fishpond in China.</title>
        <authorList>
            <person name="Lu H."/>
            <person name="Cai Z."/>
        </authorList>
    </citation>
    <scope>NUCLEOTIDE SEQUENCE [LARGE SCALE GENOMIC DNA]</scope>
    <source>
        <strain evidence="12 13">JCM 31546</strain>
    </source>
</reference>
<feature type="domain" description="Alanine dehydrogenase/pyridine nucleotide transhydrogenase NAD(H)-binding" evidence="10">
    <location>
        <begin position="165"/>
        <end position="329"/>
    </location>
</feature>
<sequence length="406" mass="45376">MKIGIIREGKIPTDRRVPFSPKQLKALHESHPGNLGFVVESSKHRCFSDQEYRDADIEVTDDISEADILFGIKEVPISELIPEKTYFFFSHTLKQQARNRKLLQAILDKNIRLIDYEALKDSQGKRVVAFGRWAGIVGAYNAFWTYGNKTGLYEIKRAWECSGLAELKVELGKVQLPPIKIVVTGSGRVGSGVKEILDVLGLLEVEAHQFLHLYFEEPVYTVLGSSDYNRRKADGGFDKEEFYTNPEKYESHFLKFAEAGEMLIAAAFWSPGAPRLFQIEDIKSPDFGLTVIADITCDIGGSIPTTLRPSTIADPVYDVDRESGSEIPAFGSQTSISVMAIDNLPCELARESSEEFGKQLIQWVVPALSEDNSQILEGATIARDGDLTLEYMYLTDFVNARDQTDA</sequence>
<dbReference type="PANTHER" id="PTHR11133:SF22">
    <property type="entry name" value="ALPHA-AMINOADIPIC SEMIALDEHYDE SYNTHASE, MITOCHONDRIAL"/>
    <property type="match status" value="1"/>
</dbReference>
<evidence type="ECO:0000256" key="1">
    <source>
        <dbReference type="ARBA" id="ARBA00004884"/>
    </source>
</evidence>
<dbReference type="RefSeq" id="WP_206570562.1">
    <property type="nucleotide sequence ID" value="NZ_JAFKCW010000004.1"/>
</dbReference>
<keyword evidence="5" id="KW-0028">Amino-acid biosynthesis</keyword>
<dbReference type="Pfam" id="PF01262">
    <property type="entry name" value="AlaDh_PNT_C"/>
    <property type="match status" value="1"/>
</dbReference>
<accession>A0ABS3BUI2</accession>
<evidence type="ECO:0000259" key="10">
    <source>
        <dbReference type="SMART" id="SM01002"/>
    </source>
</evidence>
<evidence type="ECO:0000256" key="3">
    <source>
        <dbReference type="ARBA" id="ARBA00012847"/>
    </source>
</evidence>
<dbReference type="InterPro" id="IPR007698">
    <property type="entry name" value="AlaDH/PNT_NAD(H)-bd"/>
</dbReference>
<dbReference type="SUPFAM" id="SSF52283">
    <property type="entry name" value="Formate/glycerate dehydrogenase catalytic domain-like"/>
    <property type="match status" value="1"/>
</dbReference>
<evidence type="ECO:0000256" key="9">
    <source>
        <dbReference type="ARBA" id="ARBA00047860"/>
    </source>
</evidence>
<gene>
    <name evidence="12" type="ORF">J0A67_16850</name>
</gene>
<proteinExistence type="predicted"/>
<feature type="domain" description="Alanine dehydrogenase/pyridine nucleotide transhydrogenase N-terminal" evidence="11">
    <location>
        <begin position="4"/>
        <end position="137"/>
    </location>
</feature>
<evidence type="ECO:0000256" key="6">
    <source>
        <dbReference type="ARBA" id="ARBA00023002"/>
    </source>
</evidence>
<dbReference type="PANTHER" id="PTHR11133">
    <property type="entry name" value="SACCHAROPINE DEHYDROGENASE"/>
    <property type="match status" value="1"/>
</dbReference>
<evidence type="ECO:0000256" key="8">
    <source>
        <dbReference type="ARBA" id="ARBA00033228"/>
    </source>
</evidence>
<dbReference type="InterPro" id="IPR007886">
    <property type="entry name" value="AlaDH/PNT_N"/>
</dbReference>
<dbReference type="Gene3D" id="3.40.50.720">
    <property type="entry name" value="NAD(P)-binding Rossmann-like Domain"/>
    <property type="match status" value="2"/>
</dbReference>
<dbReference type="InterPro" id="IPR051168">
    <property type="entry name" value="AASS"/>
</dbReference>
<evidence type="ECO:0000313" key="12">
    <source>
        <dbReference type="EMBL" id="MBN7802546.1"/>
    </source>
</evidence>
<comment type="caution">
    <text evidence="12">The sequence shown here is derived from an EMBL/GenBank/DDBJ whole genome shotgun (WGS) entry which is preliminary data.</text>
</comment>
<comment type="subunit">
    <text evidence="2">Monomer.</text>
</comment>
<keyword evidence="6" id="KW-0560">Oxidoreductase</keyword>
<dbReference type="SMART" id="SM01003">
    <property type="entry name" value="AlaDh_PNT_N"/>
    <property type="match status" value="1"/>
</dbReference>
<dbReference type="EMBL" id="JAFKCW010000004">
    <property type="protein sequence ID" value="MBN7802546.1"/>
    <property type="molecule type" value="Genomic_DNA"/>
</dbReference>
<keyword evidence="7" id="KW-1015">Disulfide bond</keyword>
<evidence type="ECO:0000256" key="7">
    <source>
        <dbReference type="ARBA" id="ARBA00023157"/>
    </source>
</evidence>
<comment type="catalytic activity">
    <reaction evidence="9">
        <text>L-saccharopine + NAD(+) + H2O = L-lysine + 2-oxoglutarate + NADH + H(+)</text>
        <dbReference type="Rhea" id="RHEA:12440"/>
        <dbReference type="ChEBI" id="CHEBI:15377"/>
        <dbReference type="ChEBI" id="CHEBI:15378"/>
        <dbReference type="ChEBI" id="CHEBI:16810"/>
        <dbReference type="ChEBI" id="CHEBI:32551"/>
        <dbReference type="ChEBI" id="CHEBI:57540"/>
        <dbReference type="ChEBI" id="CHEBI:57945"/>
        <dbReference type="ChEBI" id="CHEBI:57951"/>
        <dbReference type="EC" id="1.5.1.7"/>
    </reaction>
</comment>
<dbReference type="SMART" id="SM01002">
    <property type="entry name" value="AlaDh_PNT_C"/>
    <property type="match status" value="1"/>
</dbReference>
<dbReference type="Pfam" id="PF05222">
    <property type="entry name" value="AlaDh_PNT_N"/>
    <property type="match status" value="1"/>
</dbReference>
<name>A0ABS3BUI2_9BACT</name>
<dbReference type="CDD" id="cd05199">
    <property type="entry name" value="SDH_like"/>
    <property type="match status" value="1"/>
</dbReference>
<evidence type="ECO:0000259" key="11">
    <source>
        <dbReference type="SMART" id="SM01003"/>
    </source>
</evidence>
<dbReference type="InterPro" id="IPR027281">
    <property type="entry name" value="Lys1"/>
</dbReference>
<evidence type="ECO:0000256" key="2">
    <source>
        <dbReference type="ARBA" id="ARBA00011245"/>
    </source>
</evidence>
<evidence type="ECO:0000256" key="5">
    <source>
        <dbReference type="ARBA" id="ARBA00022605"/>
    </source>
</evidence>